<feature type="domain" description="F-box" evidence="1">
    <location>
        <begin position="14"/>
        <end position="60"/>
    </location>
</feature>
<dbReference type="SUPFAM" id="SSF81383">
    <property type="entry name" value="F-box domain"/>
    <property type="match status" value="1"/>
</dbReference>
<dbReference type="HOGENOM" id="CLU_027176_1_4_1"/>
<sequence length="378" mass="44078">MPPINGIDHDIEESDIVHYLPEHIIGKILINLPVKSLLRVRCVCKSWRNITVHSNFIQQYNVRRRVRHRLKNSFLLQQLINPSCHRCLVAREDQIFQVFIQHWDIQFGETIVHSASAGLLCCESWAQGGQFFVCNPTTREFIELPRANSDIGTCCIAMVAQTSEPYDYQVVRLSNYEHSDSILKCEVFNSHSWMWRLIRIVHLHHGYELDTSSSVLVNGVFHWIVHINIEDEDEDEDEDENGSPYILALHIDGTGFGEIIGPRLEWASRIAESEGNLCVVYDLDIQFEVWVLRDFVKRDWFRKYVVNLETIAVASNWHCLGLLEENMFIEKDKKDLYFYYVKSGRFMEIEPGCPVTEIDEFLPIEYSLLPCKRIVRSS</sequence>
<dbReference type="InterPro" id="IPR017451">
    <property type="entry name" value="F-box-assoc_interact_dom"/>
</dbReference>
<accession>U5DE84</accession>
<evidence type="ECO:0000313" key="2">
    <source>
        <dbReference type="EMBL" id="ERN19742.1"/>
    </source>
</evidence>
<dbReference type="PANTHER" id="PTHR31672">
    <property type="entry name" value="BNACNNG10540D PROTEIN"/>
    <property type="match status" value="1"/>
</dbReference>
<protein>
    <recommendedName>
        <fullName evidence="1">F-box domain-containing protein</fullName>
    </recommendedName>
</protein>
<dbReference type="InterPro" id="IPR050796">
    <property type="entry name" value="SCF_F-box_component"/>
</dbReference>
<dbReference type="Proteomes" id="UP000017836">
    <property type="component" value="Unassembled WGS sequence"/>
</dbReference>
<dbReference type="PROSITE" id="PS50181">
    <property type="entry name" value="FBOX"/>
    <property type="match status" value="1"/>
</dbReference>
<keyword evidence="3" id="KW-1185">Reference proteome</keyword>
<dbReference type="Pfam" id="PF00646">
    <property type="entry name" value="F-box"/>
    <property type="match status" value="1"/>
</dbReference>
<evidence type="ECO:0000259" key="1">
    <source>
        <dbReference type="PROSITE" id="PS50181"/>
    </source>
</evidence>
<proteinExistence type="predicted"/>
<dbReference type="EMBL" id="KI392067">
    <property type="protein sequence ID" value="ERN19742.1"/>
    <property type="molecule type" value="Genomic_DNA"/>
</dbReference>
<dbReference type="OMA" id="PEENTLH"/>
<dbReference type="Gramene" id="ERN19742">
    <property type="protein sequence ID" value="ERN19742"/>
    <property type="gene ID" value="AMTR_s00710p00000440"/>
</dbReference>
<dbReference type="OrthoDB" id="591557at2759"/>
<dbReference type="PANTHER" id="PTHR31672:SF13">
    <property type="entry name" value="F-BOX PROTEIN CPR30-LIKE"/>
    <property type="match status" value="1"/>
</dbReference>
<reference evidence="3" key="1">
    <citation type="journal article" date="2013" name="Science">
        <title>The Amborella genome and the evolution of flowering plants.</title>
        <authorList>
            <consortium name="Amborella Genome Project"/>
        </authorList>
    </citation>
    <scope>NUCLEOTIDE SEQUENCE [LARGE SCALE GENOMIC DNA]</scope>
</reference>
<organism evidence="2 3">
    <name type="scientific">Amborella trichopoda</name>
    <dbReference type="NCBI Taxonomy" id="13333"/>
    <lineage>
        <taxon>Eukaryota</taxon>
        <taxon>Viridiplantae</taxon>
        <taxon>Streptophyta</taxon>
        <taxon>Embryophyta</taxon>
        <taxon>Tracheophyta</taxon>
        <taxon>Spermatophyta</taxon>
        <taxon>Magnoliopsida</taxon>
        <taxon>Amborellales</taxon>
        <taxon>Amborellaceae</taxon>
        <taxon>Amborella</taxon>
    </lineage>
</organism>
<dbReference type="Gene3D" id="1.20.1280.50">
    <property type="match status" value="1"/>
</dbReference>
<evidence type="ECO:0000313" key="3">
    <source>
        <dbReference type="Proteomes" id="UP000017836"/>
    </source>
</evidence>
<dbReference type="NCBIfam" id="TIGR01640">
    <property type="entry name" value="F_box_assoc_1"/>
    <property type="match status" value="1"/>
</dbReference>
<dbReference type="InterPro" id="IPR001810">
    <property type="entry name" value="F-box_dom"/>
</dbReference>
<dbReference type="CDD" id="cd22157">
    <property type="entry name" value="F-box_AtFBW1-like"/>
    <property type="match status" value="1"/>
</dbReference>
<dbReference type="eggNOG" id="ENOG502RZ3N">
    <property type="taxonomic scope" value="Eukaryota"/>
</dbReference>
<dbReference type="AlphaFoldDB" id="U5DE84"/>
<dbReference type="Pfam" id="PF07734">
    <property type="entry name" value="FBA_1"/>
    <property type="match status" value="1"/>
</dbReference>
<gene>
    <name evidence="2" type="ORF">AMTR_s00710p00000440</name>
</gene>
<name>U5DE84_AMBTC</name>
<dbReference type="KEGG" id="atr:18448138"/>
<dbReference type="SMART" id="SM00256">
    <property type="entry name" value="FBOX"/>
    <property type="match status" value="1"/>
</dbReference>
<dbReference type="InterPro" id="IPR006527">
    <property type="entry name" value="F-box-assoc_dom_typ1"/>
</dbReference>
<dbReference type="InterPro" id="IPR036047">
    <property type="entry name" value="F-box-like_dom_sf"/>
</dbReference>